<sequence>MASDASTSTQLVQSVQPSMQPSKLLTLPVELLDFIFKDLYATAPPRGPICRRLLAYHDQHHRSRFRRVKVVGSAMLSSYCRSLKMRSSIGAMCESFKVVHTQAKSLAAPVDAALVALLLASLSNVRYLELSGNQLVTAFLARASSSEPSFMPRLVFVSLADTGGQHVDPYDPTLLCGLGRFAQLKKAQLDLVVGDGDLGEIQQQVLYSCAALRELTLIDCKSSPGAVDFIQRCDQLETLHLSDSTKSLVEAPFLNAVGRLGTLKNLDLSSTTGHSWKLPKALKNLSSLDNLILGAGCACRDKPSFGTLRDVPISRLVFQPGSIVSASHLLELVGGDTKHQNLQSIVLDQVSADLGEVQDLEWREQQRELYDWLVGGWTLPKWNKTFSREGLEAVISAGTANGVDVSGEAVDALDLEWEIKAKKDEVKGWQQREARRERRAAGGWGGGGGGGRWNRW</sequence>
<keyword evidence="3" id="KW-1185">Reference proteome</keyword>
<dbReference type="Gene3D" id="3.80.10.10">
    <property type="entry name" value="Ribonuclease Inhibitor"/>
    <property type="match status" value="1"/>
</dbReference>
<reference evidence="2 3" key="1">
    <citation type="journal article" date="2015" name="Front. Microbiol.">
        <title>Genome sequence of the plant growth promoting endophytic yeast Rhodotorula graminis WP1.</title>
        <authorList>
            <person name="Firrincieli A."/>
            <person name="Otillar R."/>
            <person name="Salamov A."/>
            <person name="Schmutz J."/>
            <person name="Khan Z."/>
            <person name="Redman R.S."/>
            <person name="Fleck N.D."/>
            <person name="Lindquist E."/>
            <person name="Grigoriev I.V."/>
            <person name="Doty S.L."/>
        </authorList>
    </citation>
    <scope>NUCLEOTIDE SEQUENCE [LARGE SCALE GENOMIC DNA]</scope>
    <source>
        <strain evidence="2 3">WP1</strain>
    </source>
</reference>
<organism evidence="2 3">
    <name type="scientific">Rhodotorula graminis (strain WP1)</name>
    <dbReference type="NCBI Taxonomy" id="578459"/>
    <lineage>
        <taxon>Eukaryota</taxon>
        <taxon>Fungi</taxon>
        <taxon>Dikarya</taxon>
        <taxon>Basidiomycota</taxon>
        <taxon>Pucciniomycotina</taxon>
        <taxon>Microbotryomycetes</taxon>
        <taxon>Sporidiobolales</taxon>
        <taxon>Sporidiobolaceae</taxon>
        <taxon>Rhodotorula</taxon>
    </lineage>
</organism>
<feature type="compositionally biased region" description="Gly residues" evidence="1">
    <location>
        <begin position="442"/>
        <end position="456"/>
    </location>
</feature>
<dbReference type="GeneID" id="28974326"/>
<dbReference type="RefSeq" id="XP_018273449.1">
    <property type="nucleotide sequence ID" value="XM_018413877.1"/>
</dbReference>
<feature type="compositionally biased region" description="Basic and acidic residues" evidence="1">
    <location>
        <begin position="430"/>
        <end position="440"/>
    </location>
</feature>
<name>A0A194SAB3_RHOGW</name>
<feature type="region of interest" description="Disordered" evidence="1">
    <location>
        <begin position="430"/>
        <end position="456"/>
    </location>
</feature>
<dbReference type="OrthoDB" id="2528554at2759"/>
<protein>
    <recommendedName>
        <fullName evidence="4">F-box domain-containing protein</fullName>
    </recommendedName>
</protein>
<evidence type="ECO:0000313" key="3">
    <source>
        <dbReference type="Proteomes" id="UP000053890"/>
    </source>
</evidence>
<dbReference type="OMA" id="SIGAMCE"/>
<dbReference type="InterPro" id="IPR032675">
    <property type="entry name" value="LRR_dom_sf"/>
</dbReference>
<dbReference type="AlphaFoldDB" id="A0A194SAB3"/>
<dbReference type="EMBL" id="KQ474074">
    <property type="protein sequence ID" value="KPV77400.1"/>
    <property type="molecule type" value="Genomic_DNA"/>
</dbReference>
<evidence type="ECO:0000313" key="2">
    <source>
        <dbReference type="EMBL" id="KPV77400.1"/>
    </source>
</evidence>
<evidence type="ECO:0008006" key="4">
    <source>
        <dbReference type="Google" id="ProtNLM"/>
    </source>
</evidence>
<dbReference type="SUPFAM" id="SSF52047">
    <property type="entry name" value="RNI-like"/>
    <property type="match status" value="1"/>
</dbReference>
<dbReference type="Proteomes" id="UP000053890">
    <property type="component" value="Unassembled WGS sequence"/>
</dbReference>
<proteinExistence type="predicted"/>
<gene>
    <name evidence="2" type="ORF">RHOBADRAFT_41392</name>
</gene>
<evidence type="ECO:0000256" key="1">
    <source>
        <dbReference type="SAM" id="MobiDB-lite"/>
    </source>
</evidence>
<accession>A0A194SAB3</accession>